<protein>
    <submittedName>
        <fullName evidence="1">Sarcosine oxidase subunit delta</fullName>
    </submittedName>
</protein>
<dbReference type="Pfam" id="PF04267">
    <property type="entry name" value="SoxD"/>
    <property type="match status" value="1"/>
</dbReference>
<dbReference type="GO" id="GO:0008115">
    <property type="term" value="F:sarcosine oxidase activity"/>
    <property type="evidence" value="ECO:0007669"/>
    <property type="project" value="InterPro"/>
</dbReference>
<evidence type="ECO:0000313" key="2">
    <source>
        <dbReference type="Proteomes" id="UP000184292"/>
    </source>
</evidence>
<proteinExistence type="predicted"/>
<evidence type="ECO:0000313" key="1">
    <source>
        <dbReference type="EMBL" id="SHI39761.1"/>
    </source>
</evidence>
<dbReference type="AlphaFoldDB" id="A0A1M6ATL8"/>
<dbReference type="OrthoDB" id="7159274at2"/>
<dbReference type="Gene3D" id="3.30.2270.10">
    <property type="entry name" value="Folate-binding superfamily"/>
    <property type="match status" value="1"/>
</dbReference>
<keyword evidence="2" id="KW-1185">Reference proteome</keyword>
<accession>A0A1M6ATL8</accession>
<dbReference type="InterPro" id="IPR006279">
    <property type="entry name" value="SoxD"/>
</dbReference>
<dbReference type="GO" id="GO:0046653">
    <property type="term" value="P:tetrahydrofolate metabolic process"/>
    <property type="evidence" value="ECO:0007669"/>
    <property type="project" value="InterPro"/>
</dbReference>
<name>A0A1M6ATL8_9RHOB</name>
<dbReference type="EMBL" id="FQYO01000001">
    <property type="protein sequence ID" value="SHI39761.1"/>
    <property type="molecule type" value="Genomic_DNA"/>
</dbReference>
<dbReference type="Proteomes" id="UP000184292">
    <property type="component" value="Unassembled WGS sequence"/>
</dbReference>
<gene>
    <name evidence="1" type="ORF">SAMN05444417_0614</name>
</gene>
<organism evidence="1 2">
    <name type="scientific">Wenxinia saemankumensis</name>
    <dbReference type="NCBI Taxonomy" id="1447782"/>
    <lineage>
        <taxon>Bacteria</taxon>
        <taxon>Pseudomonadati</taxon>
        <taxon>Pseudomonadota</taxon>
        <taxon>Alphaproteobacteria</taxon>
        <taxon>Rhodobacterales</taxon>
        <taxon>Roseobacteraceae</taxon>
        <taxon>Wenxinia</taxon>
    </lineage>
</organism>
<dbReference type="STRING" id="1447782.SAMN05444417_0614"/>
<sequence>MLTLTCPCCGTTAEETEFAPGGEAHLKRVGPGSDDAAFEEYMFLRENPKGVHFERWRHAYGCGKWFHAARCTVTMDVFGTYSAQVTEPPQEIRDRISARRPGWSWREFA</sequence>
<reference evidence="1 2" key="1">
    <citation type="submission" date="2016-11" db="EMBL/GenBank/DDBJ databases">
        <authorList>
            <person name="Jaros S."/>
            <person name="Januszkiewicz K."/>
            <person name="Wedrychowicz H."/>
        </authorList>
    </citation>
    <scope>NUCLEOTIDE SEQUENCE [LARGE SCALE GENOMIC DNA]</scope>
    <source>
        <strain evidence="1 2">DSM 100565</strain>
    </source>
</reference>
<dbReference type="InterPro" id="IPR038561">
    <property type="entry name" value="SoxD_sf"/>
</dbReference>
<dbReference type="RefSeq" id="WP_073326321.1">
    <property type="nucleotide sequence ID" value="NZ_FQYO01000001.1"/>
</dbReference>